<feature type="compositionally biased region" description="Low complexity" evidence="1">
    <location>
        <begin position="239"/>
        <end position="251"/>
    </location>
</feature>
<feature type="compositionally biased region" description="Low complexity" evidence="1">
    <location>
        <begin position="20"/>
        <end position="29"/>
    </location>
</feature>
<dbReference type="InterPro" id="IPR052575">
    <property type="entry name" value="SSU_processome_comp_20"/>
</dbReference>
<feature type="non-terminal residue" evidence="2">
    <location>
        <position position="1"/>
    </location>
</feature>
<name>A0A1C3KEG0_PLAMA</name>
<feature type="region of interest" description="Disordered" evidence="1">
    <location>
        <begin position="1"/>
        <end position="29"/>
    </location>
</feature>
<feature type="compositionally biased region" description="Basic and acidic residues" evidence="1">
    <location>
        <begin position="623"/>
        <end position="633"/>
    </location>
</feature>
<feature type="region of interest" description="Disordered" evidence="1">
    <location>
        <begin position="623"/>
        <end position="643"/>
    </location>
</feature>
<feature type="compositionally biased region" description="Polar residues" evidence="1">
    <location>
        <begin position="252"/>
        <end position="269"/>
    </location>
</feature>
<gene>
    <name evidence="2" type="primary">PmlGA01_130010500</name>
    <name evidence="2" type="ORF">PMLGA01_130010500</name>
</gene>
<dbReference type="PANTHER" id="PTHR17695:SF11">
    <property type="entry name" value="SMALL SUBUNIT PROCESSOME COMPONENT 20 HOMOLOG"/>
    <property type="match status" value="1"/>
</dbReference>
<dbReference type="EMBL" id="LT594501">
    <property type="protein sequence ID" value="SBT71995.1"/>
    <property type="molecule type" value="Genomic_DNA"/>
</dbReference>
<dbReference type="VEuPathDB" id="PlasmoDB:PmUG01_13018000"/>
<dbReference type="PANTHER" id="PTHR17695">
    <property type="entry name" value="SMALL SUBUNIT PROCESSOME COMPONENT 20 HOMOLOG"/>
    <property type="match status" value="1"/>
</dbReference>
<evidence type="ECO:0000256" key="1">
    <source>
        <dbReference type="SAM" id="MobiDB-lite"/>
    </source>
</evidence>
<organism evidence="2 3">
    <name type="scientific">Plasmodium malariae</name>
    <dbReference type="NCBI Taxonomy" id="5858"/>
    <lineage>
        <taxon>Eukaryota</taxon>
        <taxon>Sar</taxon>
        <taxon>Alveolata</taxon>
        <taxon>Apicomplexa</taxon>
        <taxon>Aconoidasida</taxon>
        <taxon>Haemosporida</taxon>
        <taxon>Plasmodiidae</taxon>
        <taxon>Plasmodium</taxon>
        <taxon>Plasmodium (Plasmodium)</taxon>
    </lineage>
</organism>
<dbReference type="AlphaFoldDB" id="A0A1C3KEG0"/>
<accession>A0A1C3KEG0</accession>
<protein>
    <submittedName>
        <fullName evidence="2">Uncharacterized protein</fullName>
    </submittedName>
</protein>
<evidence type="ECO:0000313" key="3">
    <source>
        <dbReference type="Proteomes" id="UP000219799"/>
    </source>
</evidence>
<feature type="region of interest" description="Disordered" evidence="1">
    <location>
        <begin position="239"/>
        <end position="269"/>
    </location>
</feature>
<dbReference type="Proteomes" id="UP000219799">
    <property type="component" value="Chromosome 13"/>
</dbReference>
<dbReference type="GO" id="GO:0030686">
    <property type="term" value="C:90S preribosome"/>
    <property type="evidence" value="ECO:0007669"/>
    <property type="project" value="TreeGrafter"/>
</dbReference>
<proteinExistence type="predicted"/>
<sequence length="1117" mass="131188">MCEEAKQDKNLSSNITAELNSNNDNENSSNCIENSSNCIENSSNCIENSSNCIENSSSSNNNRNSNIIVPNEKTVEWIQYNYKGSTKNSSAIDNLNVKKEQQMAVNICVNDKEGTIQHIGQKNTEVNCETHSGFIEYIRLIEPLLVYCYCYGKEEVFILSSKCIKIIKRKKYSDFKKFGKLIILSSIDILKNIPNYYSKEFDKLILACIDTLTSLIKSNNKNDFMSWLNSDVSHHADSINNLNSDQNNKQNGTPSGTQNSSQNDSTASNNMSKIVGTLDRINRNHINKVKRQKKLNYLLDGNILSMQYNNEKEAEHTSYEESINSLRYCLINQISLLLDSKNHVWELLILFKNCMMREDINNIIKKGSIILKMNSCIDQIFTIMIKESYNLKLSFLCGQIYIDFLMRFPISQKEKKKKFFQILNNLNDENDDSRIAVLNTIFLFLNRVNAKLLKEEFYYVTYASLLVNFSNETNCKCKKMYVFLLTLLFQQVNDLNYVFNSYKILKHNLIFSLKSTIVYTYLYLLPVFTSIFFKNMPLYYQIILSEISFENNQQINSKEYKKRRKNKIKQLCSEENSISNSNITYDELEQGEDSSLEKYSENHLNSIRNYFLNELLRYSNNDKNKNKCNEEEKRKKKKEKNNASAYAQEDKIMFMRNQLEDLFLSLVFYIIGITCANIKTYMKEDKNLIHIFTSSQNIIYFCNHYVIYKEIDADMVYLFYKSLEQIFSYIDIDLIENLLFEKCIYEKYAHEKYKVYFLKHDNIKCFKRDIGACHTKQHVNIIHNIDADYEKLILYYLYFWNLIFENGLFNNNSYVQITSVKILLNYINKKVAYPFFPLLLVKLFSSNTFIINLIIKKILSLLLNSYFLEHFYIYHKEISFLLSKICKLLIRFPWITNGLEEEKEQSELSYKKNYIKNIDLNNTLNPCSGFNGATPVQNGIDSTVVEQNTPKKQYENKDDHLNNSSDGEEFNRVYTILQNEEHIVATYNTYDYKNDHGNSEIGEDIEMTKEMLSYSKFFLIIVTLSRGISLHLKNKKKSFTRILTILNTFKNIINDFPPQLWNLDNGIINNVISPLYKIASIYKKKYFVEDENIFEETSVYKKELTELGLSRKEERIY</sequence>
<reference evidence="2 3" key="1">
    <citation type="submission" date="2016-06" db="EMBL/GenBank/DDBJ databases">
        <authorList>
            <consortium name="Pathogen Informatics"/>
        </authorList>
    </citation>
    <scope>NUCLEOTIDE SEQUENCE [LARGE SCALE GENOMIC DNA]</scope>
    <source>
        <strain evidence="2">PmlGA01</strain>
    </source>
</reference>
<feature type="compositionally biased region" description="Polar residues" evidence="1">
    <location>
        <begin position="10"/>
        <end position="19"/>
    </location>
</feature>
<evidence type="ECO:0000313" key="2">
    <source>
        <dbReference type="EMBL" id="SBT71995.1"/>
    </source>
</evidence>
<dbReference type="GO" id="GO:0032040">
    <property type="term" value="C:small-subunit processome"/>
    <property type="evidence" value="ECO:0007669"/>
    <property type="project" value="TreeGrafter"/>
</dbReference>